<gene>
    <name evidence="1" type="ORF">KHA94_21410</name>
</gene>
<organism evidence="1 2">
    <name type="scientific">Cytobacillus citreus</name>
    <dbReference type="NCBI Taxonomy" id="2833586"/>
    <lineage>
        <taxon>Bacteria</taxon>
        <taxon>Bacillati</taxon>
        <taxon>Bacillota</taxon>
        <taxon>Bacilli</taxon>
        <taxon>Bacillales</taxon>
        <taxon>Bacillaceae</taxon>
        <taxon>Cytobacillus</taxon>
    </lineage>
</organism>
<dbReference type="EMBL" id="JAGYPM010000005">
    <property type="protein sequence ID" value="MBS4192703.1"/>
    <property type="molecule type" value="Genomic_DNA"/>
</dbReference>
<dbReference type="SUPFAM" id="SSF56059">
    <property type="entry name" value="Glutathione synthetase ATP-binding domain-like"/>
    <property type="match status" value="1"/>
</dbReference>
<evidence type="ECO:0000313" key="2">
    <source>
        <dbReference type="Proteomes" id="UP000681027"/>
    </source>
</evidence>
<dbReference type="InterPro" id="IPR026838">
    <property type="entry name" value="YheC/D"/>
</dbReference>
<dbReference type="Proteomes" id="UP000681027">
    <property type="component" value="Unassembled WGS sequence"/>
</dbReference>
<accession>A0ABS5NXZ6</accession>
<dbReference type="Pfam" id="PF14398">
    <property type="entry name" value="ATPgrasp_YheCD"/>
    <property type="match status" value="1"/>
</dbReference>
<dbReference type="Gene3D" id="3.30.470.20">
    <property type="entry name" value="ATP-grasp fold, B domain"/>
    <property type="match status" value="1"/>
</dbReference>
<proteinExistence type="predicted"/>
<keyword evidence="2" id="KW-1185">Reference proteome</keyword>
<sequence length="338" mass="39069">MELIGMLHYKKRPDDVKIAYACAAVAKMEGLHFFYFSYKGVQFDSKKINGWIYEKGNWIQKEMDFPKVIINSSGPKTAKQKEIYSRLKKMIPFTSHTVGNKMKAYKKILRDGEFADYLIPTFPLESTNKTIELLENAKTIVIKPYSGNHGKKVIFIQGNALKGFSIINGNHKDLLDSKSFDLLIEELKEEQKYLIQPFIKCKTKTGLTYDFRLHVQKDGSGNWDINLIYPRISGSAKLISNISSGGYRGDLDRFLKDEFGNEYFNMKRLLEKFAIAFASHFESLYTHSFDELGIDIGMDNKGKIWIFEVNWRPGSKHREFDVARRLVNYAHYMAKDKG</sequence>
<dbReference type="RefSeq" id="WP_213104152.1">
    <property type="nucleotide sequence ID" value="NZ_JAGYPM010000005.1"/>
</dbReference>
<reference evidence="1 2" key="1">
    <citation type="submission" date="2021-05" db="EMBL/GenBank/DDBJ databases">
        <title>Novel Bacillus species.</title>
        <authorList>
            <person name="Liu G."/>
        </authorList>
    </citation>
    <scope>NUCLEOTIDE SEQUENCE [LARGE SCALE GENOMIC DNA]</scope>
    <source>
        <strain evidence="1 2">FJAT-49705</strain>
    </source>
</reference>
<protein>
    <submittedName>
        <fullName evidence="1">YheC/YheD family protein</fullName>
    </submittedName>
</protein>
<comment type="caution">
    <text evidence="1">The sequence shown here is derived from an EMBL/GenBank/DDBJ whole genome shotgun (WGS) entry which is preliminary data.</text>
</comment>
<name>A0ABS5NXZ6_9BACI</name>
<evidence type="ECO:0000313" key="1">
    <source>
        <dbReference type="EMBL" id="MBS4192703.1"/>
    </source>
</evidence>